<accession>A0ABR4BEF1</accession>
<evidence type="ECO:0000313" key="3">
    <source>
        <dbReference type="Proteomes" id="UP001590951"/>
    </source>
</evidence>
<feature type="compositionally biased region" description="Polar residues" evidence="1">
    <location>
        <begin position="37"/>
        <end position="48"/>
    </location>
</feature>
<sequence length="86" mass="9304">MNTPFVTSSSRLSIAEQYHSHLLSATFPRVAANQHPESIGSTVTTTPIEVSHRPKASSSFDDLTHARQAFSSGRLPVSSSTNVHNK</sequence>
<dbReference type="EMBL" id="JBHFEH010000012">
    <property type="protein sequence ID" value="KAL2055231.1"/>
    <property type="molecule type" value="Genomic_DNA"/>
</dbReference>
<dbReference type="Proteomes" id="UP001590951">
    <property type="component" value="Unassembled WGS sequence"/>
</dbReference>
<name>A0ABR4BEF1_9LECA</name>
<keyword evidence="3" id="KW-1185">Reference proteome</keyword>
<comment type="caution">
    <text evidence="2">The sequence shown here is derived from an EMBL/GenBank/DDBJ whole genome shotgun (WGS) entry which is preliminary data.</text>
</comment>
<gene>
    <name evidence="2" type="ORF">ABVK25_004569</name>
</gene>
<protein>
    <submittedName>
        <fullName evidence="2">Uncharacterized protein</fullName>
    </submittedName>
</protein>
<organism evidence="2 3">
    <name type="scientific">Lepraria finkii</name>
    <dbReference type="NCBI Taxonomy" id="1340010"/>
    <lineage>
        <taxon>Eukaryota</taxon>
        <taxon>Fungi</taxon>
        <taxon>Dikarya</taxon>
        <taxon>Ascomycota</taxon>
        <taxon>Pezizomycotina</taxon>
        <taxon>Lecanoromycetes</taxon>
        <taxon>OSLEUM clade</taxon>
        <taxon>Lecanoromycetidae</taxon>
        <taxon>Lecanorales</taxon>
        <taxon>Lecanorineae</taxon>
        <taxon>Stereocaulaceae</taxon>
        <taxon>Lepraria</taxon>
    </lineage>
</organism>
<reference evidence="2 3" key="1">
    <citation type="submission" date="2024-09" db="EMBL/GenBank/DDBJ databases">
        <title>Rethinking Asexuality: The Enigmatic Case of Functional Sexual Genes in Lepraria (Stereocaulaceae).</title>
        <authorList>
            <person name="Doellman M."/>
            <person name="Sun Y."/>
            <person name="Barcenas-Pena A."/>
            <person name="Lumbsch H.T."/>
            <person name="Grewe F."/>
        </authorList>
    </citation>
    <scope>NUCLEOTIDE SEQUENCE [LARGE SCALE GENOMIC DNA]</scope>
    <source>
        <strain evidence="2 3">Grewe 0041</strain>
    </source>
</reference>
<evidence type="ECO:0000256" key="1">
    <source>
        <dbReference type="SAM" id="MobiDB-lite"/>
    </source>
</evidence>
<feature type="region of interest" description="Disordered" evidence="1">
    <location>
        <begin position="37"/>
        <end position="65"/>
    </location>
</feature>
<proteinExistence type="predicted"/>
<evidence type="ECO:0000313" key="2">
    <source>
        <dbReference type="EMBL" id="KAL2055231.1"/>
    </source>
</evidence>